<organism evidence="11">
    <name type="scientific">Oryza meridionalis</name>
    <dbReference type="NCBI Taxonomy" id="40149"/>
    <lineage>
        <taxon>Eukaryota</taxon>
        <taxon>Viridiplantae</taxon>
        <taxon>Streptophyta</taxon>
        <taxon>Embryophyta</taxon>
        <taxon>Tracheophyta</taxon>
        <taxon>Spermatophyta</taxon>
        <taxon>Magnoliopsida</taxon>
        <taxon>Liliopsida</taxon>
        <taxon>Poales</taxon>
        <taxon>Poaceae</taxon>
        <taxon>BOP clade</taxon>
        <taxon>Oryzoideae</taxon>
        <taxon>Oryzeae</taxon>
        <taxon>Oryzinae</taxon>
        <taxon>Oryza</taxon>
    </lineage>
</organism>
<evidence type="ECO:0000259" key="7">
    <source>
        <dbReference type="Pfam" id="PF00931"/>
    </source>
</evidence>
<dbReference type="InterPro" id="IPR058922">
    <property type="entry name" value="WHD_DRP"/>
</dbReference>
<dbReference type="GO" id="GO:0005524">
    <property type="term" value="F:ATP binding"/>
    <property type="evidence" value="ECO:0007669"/>
    <property type="project" value="UniProtKB-KW"/>
</dbReference>
<keyword evidence="2" id="KW-0433">Leucine-rich repeat</keyword>
<dbReference type="SUPFAM" id="SSF52058">
    <property type="entry name" value="L domain-like"/>
    <property type="match status" value="2"/>
</dbReference>
<dbReference type="Pfam" id="PF25019">
    <property type="entry name" value="LRR_R13L1-DRL21"/>
    <property type="match status" value="1"/>
</dbReference>
<dbReference type="GO" id="GO:0006952">
    <property type="term" value="P:defense response"/>
    <property type="evidence" value="ECO:0007669"/>
    <property type="project" value="UniProtKB-KW"/>
</dbReference>
<keyword evidence="3" id="KW-0677">Repeat</keyword>
<keyword evidence="4" id="KW-0547">Nucleotide-binding</keyword>
<evidence type="ECO:0000256" key="4">
    <source>
        <dbReference type="ARBA" id="ARBA00022741"/>
    </source>
</evidence>
<reference evidence="11" key="2">
    <citation type="submission" date="2018-05" db="EMBL/GenBank/DDBJ databases">
        <title>OmerRS3 (Oryza meridionalis Reference Sequence Version 3).</title>
        <authorList>
            <person name="Zhang J."/>
            <person name="Kudrna D."/>
            <person name="Lee S."/>
            <person name="Talag J."/>
            <person name="Welchert J."/>
            <person name="Wing R.A."/>
        </authorList>
    </citation>
    <scope>NUCLEOTIDE SEQUENCE [LARGE SCALE GENOMIC DNA]</scope>
    <source>
        <strain evidence="11">cv. OR44</strain>
    </source>
</reference>
<evidence type="ECO:0000256" key="3">
    <source>
        <dbReference type="ARBA" id="ARBA00022737"/>
    </source>
</evidence>
<dbReference type="InterPro" id="IPR036388">
    <property type="entry name" value="WH-like_DNA-bd_sf"/>
</dbReference>
<evidence type="ECO:0000259" key="8">
    <source>
        <dbReference type="Pfam" id="PF18052"/>
    </source>
</evidence>
<dbReference type="InterPro" id="IPR056789">
    <property type="entry name" value="LRR_R13L1-DRL21"/>
</dbReference>
<evidence type="ECO:0000259" key="10">
    <source>
        <dbReference type="Pfam" id="PF25019"/>
    </source>
</evidence>
<feature type="domain" description="Disease resistance protein winged helix" evidence="9">
    <location>
        <begin position="533"/>
        <end position="597"/>
    </location>
</feature>
<keyword evidence="6" id="KW-0067">ATP-binding</keyword>
<dbReference type="GO" id="GO:0043531">
    <property type="term" value="F:ADP binding"/>
    <property type="evidence" value="ECO:0007669"/>
    <property type="project" value="InterPro"/>
</dbReference>
<dbReference type="Proteomes" id="UP000008021">
    <property type="component" value="Chromosome 5"/>
</dbReference>
<dbReference type="Gene3D" id="3.80.10.10">
    <property type="entry name" value="Ribonuclease Inhibitor"/>
    <property type="match status" value="3"/>
</dbReference>
<keyword evidence="12" id="KW-1185">Reference proteome</keyword>
<sequence length="1221" mass="137906">MPRQTEAGGTIRERRRSGGLSSWLPRRLLLRRSRWLLPRQGYVGQDRAAWTGAVETIRRAVDGEKGNRLQWWMDGFVVGGAGELTGLFASLTGPVSSLSIMPVGEAVLSAFMQALFEKVVAAASSELKFPQNIAVELQNLSSSLSTIQAHVEDAEERQLKDQAARSWLSRLKDVAYEMDDLLDEHAAEVLRSKLADPSNYHHLKVRICFCCIWLKNGLFNRDLVKQIMRIEGKIDRLIKDRHIVDPIMRFNREEIRERPKTSSLIDDSSVYGREEDKDVIVNMLLTTHNSNHVNLSILPIVGMGGVGKTTLTQLVYNDVRVKKHFQLRMWLCVSENFDEAKLTKETIESVASGLSSATTNMNLLQEDLSNKLKGKRFLLVLDDVWNEDPDRWDRYRRALVAGAKGSKIMVTTRNENVGKLMGGLTPYYLKQLSYNDSWHLFRSYAFVDGDSSAHPNLEMIGKEIVHKLKGLPLAAKALGSLLCAKDNEDDWKNILESEIWELPSDKNNILPALRLSYNHLPPILKRCFAFCSVFHKDYVFEKDILVQIWMAVGYIQPQGRRRMEEIGNNYFDELLSRSFFQKHKDGYVMHDAMHDLAQSVSIDECMRLDNLPNNSTTERNARHLSFSCDNKSQTTFEAFRGFNRARSLLLLNGYKSKTSSIPSDLFLNLRYLHVLDLNRQEITELLESVGKLKMLRYLNLSGTGVRKLPSSIGKLYCLQTLKLRNCLALDHLPKSMTNLVNLRSLEARTELITGIARIGKLTCLQKLEEFVVRKDKGYKVSELKAMNKIRGHICIKNLESVSSAEEADEALLSEKAHISILDLIWSNSRDFTSEEANQDIETLTSLEPHDELKELTVKAFAGFEFPYWINGLSHLQSIHLSDCTNCSILPALGQLPLLKVIIIGGFPTIIKIGDEFSGTSEVKGFPSLKELVFEDMPNLERWTSTQDGEFLPFLRELQVLDCPKVTELPLLPSTLVELKISEAGFSVLPEVHAPSSQFVPSLTRLQIHKCPNLTSLQQGLLSQQLSALQQLTITNCPELIHPPTEGLRTLTALQSLHIYDCPRLVTAEHRGLLPHMIEDLRITSCSNIINPLLDELNELFALKNLVIADCVSLNTFPEKLPATLQKLDIFNCSNLASLPAGLQEASCLKTMTILNCVSIKCLPAHGLPLSLEELYIKECPFLAERCQENSGEDWPKISHIAIIEIDDDSAMPDRSIRRRLC</sequence>
<dbReference type="Gene3D" id="3.40.50.300">
    <property type="entry name" value="P-loop containing nucleotide triphosphate hydrolases"/>
    <property type="match status" value="1"/>
</dbReference>
<dbReference type="InterPro" id="IPR002182">
    <property type="entry name" value="NB-ARC"/>
</dbReference>
<protein>
    <submittedName>
        <fullName evidence="11">Uncharacterized protein</fullName>
    </submittedName>
</protein>
<dbReference type="eggNOG" id="KOG4658">
    <property type="taxonomic scope" value="Eukaryota"/>
</dbReference>
<dbReference type="PANTHER" id="PTHR36766">
    <property type="entry name" value="PLANT BROAD-SPECTRUM MILDEW RESISTANCE PROTEIN RPW8"/>
    <property type="match status" value="1"/>
</dbReference>
<dbReference type="EnsemblPlants" id="OMERI05G19180.3">
    <property type="protein sequence ID" value="OMERI05G19180.3"/>
    <property type="gene ID" value="OMERI05G19180"/>
</dbReference>
<dbReference type="InterPro" id="IPR041118">
    <property type="entry name" value="Rx_N"/>
</dbReference>
<dbReference type="Gene3D" id="1.10.10.10">
    <property type="entry name" value="Winged helix-like DNA-binding domain superfamily/Winged helix DNA-binding domain"/>
    <property type="match status" value="1"/>
</dbReference>
<dbReference type="SUPFAM" id="SSF52540">
    <property type="entry name" value="P-loop containing nucleoside triphosphate hydrolases"/>
    <property type="match status" value="1"/>
</dbReference>
<dbReference type="Pfam" id="PF18052">
    <property type="entry name" value="Rx_N"/>
    <property type="match status" value="1"/>
</dbReference>
<evidence type="ECO:0000313" key="12">
    <source>
        <dbReference type="Proteomes" id="UP000008021"/>
    </source>
</evidence>
<feature type="domain" description="Disease resistance N-terminal" evidence="8">
    <location>
        <begin position="111"/>
        <end position="197"/>
    </location>
</feature>
<accession>A0A0E0DTE6</accession>
<dbReference type="InterPro" id="IPR032675">
    <property type="entry name" value="LRR_dom_sf"/>
</dbReference>
<dbReference type="AlphaFoldDB" id="A0A0E0DTE6"/>
<dbReference type="GO" id="GO:0051707">
    <property type="term" value="P:response to other organism"/>
    <property type="evidence" value="ECO:0007669"/>
    <property type="project" value="UniProtKB-ARBA"/>
</dbReference>
<comment type="similarity">
    <text evidence="1">Belongs to the disease resistance NB-LRR family.</text>
</comment>
<feature type="domain" description="R13L1/DRL21-like LRR repeat region" evidence="10">
    <location>
        <begin position="781"/>
        <end position="904"/>
    </location>
</feature>
<dbReference type="Pfam" id="PF23559">
    <property type="entry name" value="WHD_DRP"/>
    <property type="match status" value="1"/>
</dbReference>
<name>A0A0E0DTE6_9ORYZ</name>
<keyword evidence="5" id="KW-0611">Plant defense</keyword>
<evidence type="ECO:0000256" key="1">
    <source>
        <dbReference type="ARBA" id="ARBA00008894"/>
    </source>
</evidence>
<reference evidence="11" key="1">
    <citation type="submission" date="2015-04" db="UniProtKB">
        <authorList>
            <consortium name="EnsemblPlants"/>
        </authorList>
    </citation>
    <scope>IDENTIFICATION</scope>
</reference>
<dbReference type="PANTHER" id="PTHR36766:SF51">
    <property type="entry name" value="DISEASE RESISTANCE RPP13-LIKE PROTEIN 1"/>
    <property type="match status" value="1"/>
</dbReference>
<feature type="domain" description="NB-ARC" evidence="7">
    <location>
        <begin position="274"/>
        <end position="446"/>
    </location>
</feature>
<dbReference type="PRINTS" id="PR00364">
    <property type="entry name" value="DISEASERSIST"/>
</dbReference>
<dbReference type="InterPro" id="IPR027417">
    <property type="entry name" value="P-loop_NTPase"/>
</dbReference>
<dbReference type="HOGENOM" id="CLU_000837_8_8_1"/>
<dbReference type="FunFam" id="3.40.50.300:FF:001091">
    <property type="entry name" value="Probable disease resistance protein At1g61300"/>
    <property type="match status" value="1"/>
</dbReference>
<evidence type="ECO:0000259" key="9">
    <source>
        <dbReference type="Pfam" id="PF23559"/>
    </source>
</evidence>
<evidence type="ECO:0000313" key="11">
    <source>
        <dbReference type="EnsemblPlants" id="OMERI05G19180.3"/>
    </source>
</evidence>
<evidence type="ECO:0000256" key="5">
    <source>
        <dbReference type="ARBA" id="ARBA00022821"/>
    </source>
</evidence>
<proteinExistence type="inferred from homology"/>
<evidence type="ECO:0000256" key="2">
    <source>
        <dbReference type="ARBA" id="ARBA00022614"/>
    </source>
</evidence>
<dbReference type="Gramene" id="OMERI05G19180.3">
    <property type="protein sequence ID" value="OMERI05G19180.3"/>
    <property type="gene ID" value="OMERI05G19180"/>
</dbReference>
<evidence type="ECO:0000256" key="6">
    <source>
        <dbReference type="ARBA" id="ARBA00022840"/>
    </source>
</evidence>
<dbReference type="Gene3D" id="1.20.5.4130">
    <property type="match status" value="1"/>
</dbReference>
<dbReference type="Pfam" id="PF00931">
    <property type="entry name" value="NB-ARC"/>
    <property type="match status" value="1"/>
</dbReference>